<accession>A0A4Q0XVY4</accession>
<dbReference type="PANTHER" id="PTHR30289">
    <property type="entry name" value="UNCHARACTERIZED PROTEIN YBCL-RELATED"/>
    <property type="match status" value="1"/>
</dbReference>
<dbReference type="RefSeq" id="WP_129083058.1">
    <property type="nucleotide sequence ID" value="NZ_CP041070.1"/>
</dbReference>
<reference evidence="1 2" key="1">
    <citation type="submission" date="2017-10" db="EMBL/GenBank/DDBJ databases">
        <title>Genomics of the genus Arcobacter.</title>
        <authorList>
            <person name="Perez-Cataluna A."/>
            <person name="Figueras M.J."/>
        </authorList>
    </citation>
    <scope>NUCLEOTIDE SEQUENCE [LARGE SCALE GENOMIC DNA]</scope>
    <source>
        <strain evidence="1 2">DSM 24636</strain>
    </source>
</reference>
<sequence>MKKLCFTFFCTIGLLFGEGFTLTSSDIQGQLSKEQVFNGFGCKGDNISPKLSWENAPKGTKSFALTVYDPDAPTGSGWWHWVVFDIPKDKMSLKKGFGNSEDKTIIQSITDYGKTGFGGACPPIGDKPHRYIFTVYALDIDSLGLDKNANAAHVGFMLNAHTLAKASIISYYGR</sequence>
<dbReference type="InterPro" id="IPR036610">
    <property type="entry name" value="PEBP-like_sf"/>
</dbReference>
<evidence type="ECO:0000313" key="2">
    <source>
        <dbReference type="Proteomes" id="UP000290191"/>
    </source>
</evidence>
<dbReference type="CDD" id="cd00865">
    <property type="entry name" value="PEBP_bact_arch"/>
    <property type="match status" value="1"/>
</dbReference>
<dbReference type="EMBL" id="PDKO01000021">
    <property type="protein sequence ID" value="RXJ61125.1"/>
    <property type="molecule type" value="Genomic_DNA"/>
</dbReference>
<dbReference type="Pfam" id="PF01161">
    <property type="entry name" value="PBP"/>
    <property type="match status" value="1"/>
</dbReference>
<evidence type="ECO:0000313" key="1">
    <source>
        <dbReference type="EMBL" id="RXJ61125.1"/>
    </source>
</evidence>
<keyword evidence="2" id="KW-1185">Reference proteome</keyword>
<dbReference type="Gene3D" id="3.90.280.10">
    <property type="entry name" value="PEBP-like"/>
    <property type="match status" value="1"/>
</dbReference>
<dbReference type="InterPro" id="IPR008914">
    <property type="entry name" value="PEBP"/>
</dbReference>
<dbReference type="AlphaFoldDB" id="A0A4Q0XVY4"/>
<dbReference type="NCBIfam" id="TIGR00481">
    <property type="entry name" value="YbhB/YbcL family Raf kinase inhibitor-like protein"/>
    <property type="match status" value="1"/>
</dbReference>
<proteinExistence type="predicted"/>
<name>A0A4Q0XVY4_9BACT</name>
<dbReference type="Proteomes" id="UP000290191">
    <property type="component" value="Unassembled WGS sequence"/>
</dbReference>
<gene>
    <name evidence="1" type="ORF">CRV06_14670</name>
</gene>
<organism evidence="1 2">
    <name type="scientific">Halarcobacter anaerophilus</name>
    <dbReference type="NCBI Taxonomy" id="877500"/>
    <lineage>
        <taxon>Bacteria</taxon>
        <taxon>Pseudomonadati</taxon>
        <taxon>Campylobacterota</taxon>
        <taxon>Epsilonproteobacteria</taxon>
        <taxon>Campylobacterales</taxon>
        <taxon>Arcobacteraceae</taxon>
        <taxon>Halarcobacter</taxon>
    </lineage>
</organism>
<comment type="caution">
    <text evidence="1">The sequence shown here is derived from an EMBL/GenBank/DDBJ whole genome shotgun (WGS) entry which is preliminary data.</text>
</comment>
<dbReference type="PANTHER" id="PTHR30289:SF1">
    <property type="entry name" value="PEBP (PHOSPHATIDYLETHANOLAMINE-BINDING PROTEIN) FAMILY PROTEIN"/>
    <property type="match status" value="1"/>
</dbReference>
<dbReference type="InterPro" id="IPR005247">
    <property type="entry name" value="YbhB_YbcL/LppC-like"/>
</dbReference>
<protein>
    <submittedName>
        <fullName evidence="1">YbhB/YbcL family Raf kinase inhibitor-like protein</fullName>
    </submittedName>
</protein>
<dbReference type="OrthoDB" id="9797506at2"/>
<dbReference type="STRING" id="877500.GCA_000935065_00290"/>
<dbReference type="SUPFAM" id="SSF49777">
    <property type="entry name" value="PEBP-like"/>
    <property type="match status" value="1"/>
</dbReference>